<dbReference type="PROSITE" id="PS51094">
    <property type="entry name" value="PTS_EIIA_TYPE_2"/>
    <property type="match status" value="1"/>
</dbReference>
<sequence length="157" mass="18074">MSPNIVFTNVGSQAELFEVVSDYLESVNYVTKDYRQALRDREEEFPTGLKVDLKDGSDILFAAIPHTEIQYCLVNQVVYVKNDKPLIFKHMINPEEDCYVQDFFFIVNSKKEGQTDILSNLITFFTTKGNLEQLHNLGDDKESLTQYLTEKGVFTND</sequence>
<dbReference type="Proteomes" id="UP000255411">
    <property type="component" value="Chromosome"/>
</dbReference>
<dbReference type="EMBL" id="CP022601">
    <property type="protein sequence ID" value="AXJ12280.1"/>
    <property type="molecule type" value="Genomic_DNA"/>
</dbReference>
<dbReference type="PANTHER" id="PTHR47738">
    <property type="entry name" value="PTS SYSTEM FRUCTOSE-LIKE EIIA COMPONENT-RELATED"/>
    <property type="match status" value="1"/>
</dbReference>
<evidence type="ECO:0000259" key="1">
    <source>
        <dbReference type="PROSITE" id="PS51094"/>
    </source>
</evidence>
<evidence type="ECO:0000313" key="2">
    <source>
        <dbReference type="EMBL" id="AXJ12280.1"/>
    </source>
</evidence>
<dbReference type="InterPro" id="IPR016152">
    <property type="entry name" value="PTrfase/Anion_transptr"/>
</dbReference>
<dbReference type="InterPro" id="IPR002178">
    <property type="entry name" value="PTS_EIIA_type-2_dom"/>
</dbReference>
<protein>
    <recommendedName>
        <fullName evidence="1">PTS EIIA type-2 domain-containing protein</fullName>
    </recommendedName>
</protein>
<accession>A0A345VHS8</accession>
<dbReference type="RefSeq" id="WP_115129673.1">
    <property type="nucleotide sequence ID" value="NZ_CP022601.1"/>
</dbReference>
<organism evidence="2 3">
    <name type="scientific">Streptococcus pluranimalium</name>
    <dbReference type="NCBI Taxonomy" id="82348"/>
    <lineage>
        <taxon>Bacteria</taxon>
        <taxon>Bacillati</taxon>
        <taxon>Bacillota</taxon>
        <taxon>Bacilli</taxon>
        <taxon>Lactobacillales</taxon>
        <taxon>Streptococcaceae</taxon>
        <taxon>Streptococcus</taxon>
    </lineage>
</organism>
<dbReference type="AlphaFoldDB" id="A0A345VHS8"/>
<feature type="domain" description="PTS EIIA type-2" evidence="1">
    <location>
        <begin position="1"/>
        <end position="151"/>
    </location>
</feature>
<dbReference type="PANTHER" id="PTHR47738:SF3">
    <property type="entry name" value="PHOSPHOTRANSFERASE SYSTEM MANNITOL_FRUCTOSE-SPECIFIC IIA DOMAIN CONTAINING PROTEIN"/>
    <property type="match status" value="1"/>
</dbReference>
<proteinExistence type="predicted"/>
<gene>
    <name evidence="2" type="ORF">Sp14A_03460</name>
</gene>
<evidence type="ECO:0000313" key="3">
    <source>
        <dbReference type="Proteomes" id="UP000255411"/>
    </source>
</evidence>
<reference evidence="2 3" key="1">
    <citation type="submission" date="2017-07" db="EMBL/GenBank/DDBJ databases">
        <title>Streptococcus pluranimalium as cause of bovine abortion.</title>
        <authorList>
            <person name="Rodriguez Campos S."/>
            <person name="Gobeli Brawand S."/>
            <person name="Brodard I."/>
            <person name="Rychener L."/>
            <person name="Perreten V."/>
        </authorList>
    </citation>
    <scope>NUCLEOTIDE SEQUENCE [LARGE SCALE GENOMIC DNA]</scope>
    <source>
        <strain evidence="2 3">14A0014</strain>
    </source>
</reference>
<dbReference type="Gene3D" id="3.40.930.10">
    <property type="entry name" value="Mannitol-specific EII, Chain A"/>
    <property type="match status" value="1"/>
</dbReference>
<dbReference type="SUPFAM" id="SSF55804">
    <property type="entry name" value="Phoshotransferase/anion transport protein"/>
    <property type="match status" value="1"/>
</dbReference>
<dbReference type="Pfam" id="PF00359">
    <property type="entry name" value="PTS_EIIA_2"/>
    <property type="match status" value="1"/>
</dbReference>
<dbReference type="InterPro" id="IPR051541">
    <property type="entry name" value="PTS_SugarTrans_NitroReg"/>
</dbReference>
<name>A0A345VHS8_9STRE</name>